<dbReference type="AlphaFoldDB" id="A0A6C0H2H3"/>
<evidence type="ECO:0000313" key="1">
    <source>
        <dbReference type="EMBL" id="QHT74744.1"/>
    </source>
</evidence>
<protein>
    <submittedName>
        <fullName evidence="1">Uncharacterized protein</fullName>
    </submittedName>
</protein>
<sequence length="313" mass="37723">MTLENDSITFGKYKGMTLSRVLRDRAYCKWLVQQDWFQTNYVFLYNRVLEYDPLSYFIKKTNYDKENFITEYEYFNLVPVDELRIVLSPVDIECYKYYILIITEIRNKIYERIENEEENIWDIKAPSNWLKRFEKETGIQRTDFKDFIDSHELLNIPYIIERIKKEGGVQYNGANSFKIAKARSEAQELWWEKILKNRYGEDIGAQFKYDNCIFDFINITTKTIFECKLGLKDFDETQHNKYRAALKEYRIIYLISTDCVINIEQQVVYTSNVEKYKNYLISIPLMKDPNWFYSLIQKFDIVEVNDLPTLFGN</sequence>
<proteinExistence type="predicted"/>
<dbReference type="EMBL" id="MN739858">
    <property type="protein sequence ID" value="QHT74744.1"/>
    <property type="molecule type" value="Genomic_DNA"/>
</dbReference>
<name>A0A6C0H2H3_9ZZZZ</name>
<accession>A0A6C0H2H3</accession>
<organism evidence="1">
    <name type="scientific">viral metagenome</name>
    <dbReference type="NCBI Taxonomy" id="1070528"/>
    <lineage>
        <taxon>unclassified sequences</taxon>
        <taxon>metagenomes</taxon>
        <taxon>organismal metagenomes</taxon>
    </lineage>
</organism>
<reference evidence="1" key="1">
    <citation type="journal article" date="2020" name="Nature">
        <title>Giant virus diversity and host interactions through global metagenomics.</title>
        <authorList>
            <person name="Schulz F."/>
            <person name="Roux S."/>
            <person name="Paez-Espino D."/>
            <person name="Jungbluth S."/>
            <person name="Walsh D.A."/>
            <person name="Denef V.J."/>
            <person name="McMahon K.D."/>
            <person name="Konstantinidis K.T."/>
            <person name="Eloe-Fadrosh E.A."/>
            <person name="Kyrpides N.C."/>
            <person name="Woyke T."/>
        </authorList>
    </citation>
    <scope>NUCLEOTIDE SEQUENCE</scope>
    <source>
        <strain evidence="1">GVMAG-M-3300023179-62</strain>
    </source>
</reference>